<organism evidence="1 2">
    <name type="scientific">Riccia fluitans</name>
    <dbReference type="NCBI Taxonomy" id="41844"/>
    <lineage>
        <taxon>Eukaryota</taxon>
        <taxon>Viridiplantae</taxon>
        <taxon>Streptophyta</taxon>
        <taxon>Embryophyta</taxon>
        <taxon>Marchantiophyta</taxon>
        <taxon>Marchantiopsida</taxon>
        <taxon>Marchantiidae</taxon>
        <taxon>Marchantiales</taxon>
        <taxon>Ricciaceae</taxon>
        <taxon>Riccia</taxon>
    </lineage>
</organism>
<evidence type="ECO:0000313" key="1">
    <source>
        <dbReference type="EMBL" id="KAL2631503.1"/>
    </source>
</evidence>
<dbReference type="EMBL" id="JBHFFA010000004">
    <property type="protein sequence ID" value="KAL2631503.1"/>
    <property type="molecule type" value="Genomic_DNA"/>
</dbReference>
<gene>
    <name evidence="1" type="ORF">R1flu_016189</name>
</gene>
<name>A0ABD1YL36_9MARC</name>
<dbReference type="AlphaFoldDB" id="A0ABD1YL36"/>
<proteinExistence type="predicted"/>
<sequence length="139" mass="15388">MGWYLVPGGSQLRRANFPPLKRGFDFQQRFLPLLGCGWLLGRESKASKFLQGQHTRLYCQLSPGVGDDLICDRSISAGCAKELTLALNALLTLTLLVRFCGSALKTEHPFHGFVKHAVSSNGTTRSESEGTIMNYRRSI</sequence>
<accession>A0ABD1YL36</accession>
<evidence type="ECO:0000313" key="2">
    <source>
        <dbReference type="Proteomes" id="UP001605036"/>
    </source>
</evidence>
<reference evidence="1 2" key="1">
    <citation type="submission" date="2024-09" db="EMBL/GenBank/DDBJ databases">
        <title>Chromosome-scale assembly of Riccia fluitans.</title>
        <authorList>
            <person name="Paukszto L."/>
            <person name="Sawicki J."/>
            <person name="Karawczyk K."/>
            <person name="Piernik-Szablinska J."/>
            <person name="Szczecinska M."/>
            <person name="Mazdziarz M."/>
        </authorList>
    </citation>
    <scope>NUCLEOTIDE SEQUENCE [LARGE SCALE GENOMIC DNA]</scope>
    <source>
        <strain evidence="1">Rf_01</strain>
        <tissue evidence="1">Aerial parts of the thallus</tissue>
    </source>
</reference>
<comment type="caution">
    <text evidence="1">The sequence shown here is derived from an EMBL/GenBank/DDBJ whole genome shotgun (WGS) entry which is preliminary data.</text>
</comment>
<protein>
    <submittedName>
        <fullName evidence="1">Uncharacterized protein</fullName>
    </submittedName>
</protein>
<dbReference type="Proteomes" id="UP001605036">
    <property type="component" value="Unassembled WGS sequence"/>
</dbReference>
<keyword evidence="2" id="KW-1185">Reference proteome</keyword>